<sequence>IADFIKESVAVVTNPAIDRDRETEHFSTRVVVGKRPSIVSHEEHPYTVELLSPILIEGKLGNECAETLQQPSYDQLVHAFEEKQLAYFISATFVEHETIPMALNRLGKEACEAVANGKTLLIIDDVKAHQSGHLWIDPLLVISAIDQALTKAGIRRHCSLLLRSGAIRSLHDLIVAYGLGANVISPYLMFATVADTSTRPAIHLYQALNKGLEKVISTIGIHELRGYSRLFSSIGLHDEIAAVLNIVNFFGSHTLIQNFDTLKQDAIARA</sequence>
<dbReference type="SUPFAM" id="SSF51395">
    <property type="entry name" value="FMN-linked oxidoreductases"/>
    <property type="match status" value="1"/>
</dbReference>
<feature type="non-terminal residue" evidence="2">
    <location>
        <position position="1"/>
    </location>
</feature>
<accession>X1T658</accession>
<name>X1T658_9ZZZZ</name>
<dbReference type="AlphaFoldDB" id="X1T658"/>
<dbReference type="InterPro" id="IPR013785">
    <property type="entry name" value="Aldolase_TIM"/>
</dbReference>
<dbReference type="Pfam" id="PF04898">
    <property type="entry name" value="Glu_syn_central"/>
    <property type="match status" value="1"/>
</dbReference>
<evidence type="ECO:0000313" key="2">
    <source>
        <dbReference type="EMBL" id="GAJ00838.1"/>
    </source>
</evidence>
<dbReference type="GO" id="GO:0015930">
    <property type="term" value="F:glutamate synthase activity"/>
    <property type="evidence" value="ECO:0007669"/>
    <property type="project" value="InterPro"/>
</dbReference>
<dbReference type="Gene3D" id="3.20.20.70">
    <property type="entry name" value="Aldolase class I"/>
    <property type="match status" value="1"/>
</dbReference>
<gene>
    <name evidence="2" type="ORF">S12H4_35732</name>
</gene>
<dbReference type="EMBL" id="BARW01021245">
    <property type="protein sequence ID" value="GAJ00838.1"/>
    <property type="molecule type" value="Genomic_DNA"/>
</dbReference>
<organism evidence="2">
    <name type="scientific">marine sediment metagenome</name>
    <dbReference type="NCBI Taxonomy" id="412755"/>
    <lineage>
        <taxon>unclassified sequences</taxon>
        <taxon>metagenomes</taxon>
        <taxon>ecological metagenomes</taxon>
    </lineage>
</organism>
<dbReference type="InterPro" id="IPR006982">
    <property type="entry name" value="Glu_synth_centr_N"/>
</dbReference>
<feature type="domain" description="Glutamate synthase central-N" evidence="1">
    <location>
        <begin position="2"/>
        <end position="237"/>
    </location>
</feature>
<proteinExistence type="predicted"/>
<comment type="caution">
    <text evidence="2">The sequence shown here is derived from an EMBL/GenBank/DDBJ whole genome shotgun (WGS) entry which is preliminary data.</text>
</comment>
<feature type="non-terminal residue" evidence="2">
    <location>
        <position position="270"/>
    </location>
</feature>
<evidence type="ECO:0000259" key="1">
    <source>
        <dbReference type="Pfam" id="PF04898"/>
    </source>
</evidence>
<protein>
    <recommendedName>
        <fullName evidence="1">Glutamate synthase central-N domain-containing protein</fullName>
    </recommendedName>
</protein>
<reference evidence="2" key="1">
    <citation type="journal article" date="2014" name="Front. Microbiol.">
        <title>High frequency of phylogenetically diverse reductive dehalogenase-homologous genes in deep subseafloor sedimentary metagenomes.</title>
        <authorList>
            <person name="Kawai M."/>
            <person name="Futagami T."/>
            <person name="Toyoda A."/>
            <person name="Takaki Y."/>
            <person name="Nishi S."/>
            <person name="Hori S."/>
            <person name="Arai W."/>
            <person name="Tsubouchi T."/>
            <person name="Morono Y."/>
            <person name="Uchiyama I."/>
            <person name="Ito T."/>
            <person name="Fujiyama A."/>
            <person name="Inagaki F."/>
            <person name="Takami H."/>
        </authorList>
    </citation>
    <scope>NUCLEOTIDE SEQUENCE</scope>
    <source>
        <strain evidence="2">Expedition CK06-06</strain>
    </source>
</reference>